<name>A0ABS6Y5R0_9BACT</name>
<keyword evidence="1" id="KW-1133">Transmembrane helix</keyword>
<dbReference type="Proteomes" id="UP000812077">
    <property type="component" value="Unassembled WGS sequence"/>
</dbReference>
<organism evidence="3 4">
    <name type="scientific">Prevotella melaninogenica</name>
    <dbReference type="NCBI Taxonomy" id="28132"/>
    <lineage>
        <taxon>Bacteria</taxon>
        <taxon>Pseudomonadati</taxon>
        <taxon>Bacteroidota</taxon>
        <taxon>Bacteroidia</taxon>
        <taxon>Bacteroidales</taxon>
        <taxon>Prevotellaceae</taxon>
        <taxon>Prevotella</taxon>
    </lineage>
</organism>
<gene>
    <name evidence="3" type="ORF">KZO77_05065</name>
</gene>
<dbReference type="EMBL" id="JAHXCP010000005">
    <property type="protein sequence ID" value="MBW4754413.1"/>
    <property type="molecule type" value="Genomic_DNA"/>
</dbReference>
<evidence type="ECO:0000256" key="1">
    <source>
        <dbReference type="SAM" id="Phobius"/>
    </source>
</evidence>
<feature type="chain" id="PRO_5046739759" evidence="2">
    <location>
        <begin position="21"/>
        <end position="97"/>
    </location>
</feature>
<keyword evidence="1" id="KW-0472">Membrane</keyword>
<evidence type="ECO:0000313" key="4">
    <source>
        <dbReference type="Proteomes" id="UP000812077"/>
    </source>
</evidence>
<keyword evidence="1" id="KW-0812">Transmembrane</keyword>
<accession>A0ABS6Y5R0</accession>
<keyword evidence="2" id="KW-0732">Signal</keyword>
<evidence type="ECO:0000256" key="2">
    <source>
        <dbReference type="SAM" id="SignalP"/>
    </source>
</evidence>
<feature type="signal peptide" evidence="2">
    <location>
        <begin position="1"/>
        <end position="20"/>
    </location>
</feature>
<feature type="transmembrane region" description="Helical" evidence="1">
    <location>
        <begin position="43"/>
        <end position="62"/>
    </location>
</feature>
<keyword evidence="4" id="KW-1185">Reference proteome</keyword>
<dbReference type="Pfam" id="PF13572">
    <property type="entry name" value="DUF4134"/>
    <property type="match status" value="1"/>
</dbReference>
<comment type="caution">
    <text evidence="3">The sequence shown here is derived from an EMBL/GenBank/DDBJ whole genome shotgun (WGS) entry which is preliminary data.</text>
</comment>
<dbReference type="InterPro" id="IPR025408">
    <property type="entry name" value="DUF4134"/>
</dbReference>
<sequence length="97" mass="10231">MMMLLFVSVTSVMAQTAAGAAGSKAFTAVTTDLKTYVPLIRNLCYALAGIVAIGGAISVYIAMNNEENDVKKKIMMVVGACIFLIAAATYLPQFFGL</sequence>
<protein>
    <submittedName>
        <fullName evidence="3">DUF4134 domain-containing protein</fullName>
    </submittedName>
</protein>
<evidence type="ECO:0000313" key="3">
    <source>
        <dbReference type="EMBL" id="MBW4754413.1"/>
    </source>
</evidence>
<proteinExistence type="predicted"/>
<reference evidence="3 4" key="1">
    <citation type="submission" date="2021-07" db="EMBL/GenBank/DDBJ databases">
        <title>Genomic diversity and antimicrobial resistance of Prevotella spp. isolated from chronic lung disease airways.</title>
        <authorList>
            <person name="Webb K.A."/>
            <person name="Olagoke O.S."/>
            <person name="Baird T."/>
            <person name="Neill J."/>
            <person name="Pham A."/>
            <person name="Wells T.J."/>
            <person name="Ramsay K.A."/>
            <person name="Bell S.C."/>
            <person name="Sarovich D.S."/>
            <person name="Price E.P."/>
        </authorList>
    </citation>
    <scope>NUCLEOTIDE SEQUENCE [LARGE SCALE GENOMIC DNA]</scope>
    <source>
        <strain evidence="3 4">SCHI0027.S.6</strain>
    </source>
</reference>
<feature type="transmembrane region" description="Helical" evidence="1">
    <location>
        <begin position="74"/>
        <end position="95"/>
    </location>
</feature>